<evidence type="ECO:0000313" key="1">
    <source>
        <dbReference type="EMBL" id="KKK81081.1"/>
    </source>
</evidence>
<protein>
    <submittedName>
        <fullName evidence="1">Uncharacterized protein</fullName>
    </submittedName>
</protein>
<dbReference type="EMBL" id="LAZR01053283">
    <property type="protein sequence ID" value="KKK81081.1"/>
    <property type="molecule type" value="Genomic_DNA"/>
</dbReference>
<feature type="non-terminal residue" evidence="1">
    <location>
        <position position="1"/>
    </location>
</feature>
<proteinExistence type="predicted"/>
<reference evidence="1" key="1">
    <citation type="journal article" date="2015" name="Nature">
        <title>Complex archaea that bridge the gap between prokaryotes and eukaryotes.</title>
        <authorList>
            <person name="Spang A."/>
            <person name="Saw J.H."/>
            <person name="Jorgensen S.L."/>
            <person name="Zaremba-Niedzwiedzka K."/>
            <person name="Martijn J."/>
            <person name="Lind A.E."/>
            <person name="van Eijk R."/>
            <person name="Schleper C."/>
            <person name="Guy L."/>
            <person name="Ettema T.J."/>
        </authorList>
    </citation>
    <scope>NUCLEOTIDE SEQUENCE</scope>
</reference>
<gene>
    <name evidence="1" type="ORF">LCGC14_2817040</name>
</gene>
<accession>A0A0F9B9F4</accession>
<name>A0A0F9B9F4_9ZZZZ</name>
<sequence>GATSGTVSWNGQFERFDADSLDMDVDSFAATQSVTDTTAGISGQISVASVTFTIAQADGILANEGFRLLLWRDTSGDLVGDAQIKRVMVRQ</sequence>
<dbReference type="AlphaFoldDB" id="A0A0F9B9F4"/>
<comment type="caution">
    <text evidence="1">The sequence shown here is derived from an EMBL/GenBank/DDBJ whole genome shotgun (WGS) entry which is preliminary data.</text>
</comment>
<organism evidence="1">
    <name type="scientific">marine sediment metagenome</name>
    <dbReference type="NCBI Taxonomy" id="412755"/>
    <lineage>
        <taxon>unclassified sequences</taxon>
        <taxon>metagenomes</taxon>
        <taxon>ecological metagenomes</taxon>
    </lineage>
</organism>